<protein>
    <submittedName>
        <fullName evidence="5">Ig-like domain-containing protein</fullName>
    </submittedName>
</protein>
<name>A0A183AGN2_9TREM</name>
<sequence>MVIDISHLTCHSCFYLGLNISAQFNEQDLDNVTWVRAPRQILTRGIFRVTEDTRISTAPLVLLKRRDFSLYIRPVLFDDRGEYRCAIVFKDRVHIRTVELRVLVPPRITRSPVSFLKVDEGASLEMDCLASGYPVPETTWLVRSTKSSSTSSVSSSSSSTFDDNGVENAMTVMDAFAKFGGSRLIIYPSKLTKPYSSGSWDLHIFSHDLPPMEGSFKE</sequence>
<reference evidence="5" key="1">
    <citation type="submission" date="2016-06" db="UniProtKB">
        <authorList>
            <consortium name="WormBaseParasite"/>
        </authorList>
    </citation>
    <scope>IDENTIFICATION</scope>
</reference>
<evidence type="ECO:0000313" key="3">
    <source>
        <dbReference type="EMBL" id="VDP77447.1"/>
    </source>
</evidence>
<dbReference type="PANTHER" id="PTHR10075:SF100">
    <property type="entry name" value="FASCICLIN-2"/>
    <property type="match status" value="1"/>
</dbReference>
<dbReference type="GO" id="GO:0070593">
    <property type="term" value="P:dendrite self-avoidance"/>
    <property type="evidence" value="ECO:0007669"/>
    <property type="project" value="TreeGrafter"/>
</dbReference>
<dbReference type="Proteomes" id="UP000272942">
    <property type="component" value="Unassembled WGS sequence"/>
</dbReference>
<dbReference type="GO" id="GO:0098632">
    <property type="term" value="F:cell-cell adhesion mediator activity"/>
    <property type="evidence" value="ECO:0007669"/>
    <property type="project" value="TreeGrafter"/>
</dbReference>
<organism evidence="5">
    <name type="scientific">Echinostoma caproni</name>
    <dbReference type="NCBI Taxonomy" id="27848"/>
    <lineage>
        <taxon>Eukaryota</taxon>
        <taxon>Metazoa</taxon>
        <taxon>Spiralia</taxon>
        <taxon>Lophotrochozoa</taxon>
        <taxon>Platyhelminthes</taxon>
        <taxon>Trematoda</taxon>
        <taxon>Digenea</taxon>
        <taxon>Plagiorchiida</taxon>
        <taxon>Echinostomata</taxon>
        <taxon>Echinostomatoidea</taxon>
        <taxon>Echinostomatidae</taxon>
        <taxon>Echinostoma</taxon>
    </lineage>
</organism>
<dbReference type="CDD" id="cd00096">
    <property type="entry name" value="Ig"/>
    <property type="match status" value="1"/>
</dbReference>
<feature type="domain" description="Ig-like" evidence="2">
    <location>
        <begin position="1"/>
        <end position="87"/>
    </location>
</feature>
<dbReference type="GO" id="GO:0007411">
    <property type="term" value="P:axon guidance"/>
    <property type="evidence" value="ECO:0007669"/>
    <property type="project" value="TreeGrafter"/>
</dbReference>
<accession>A0A183AGN2</accession>
<dbReference type="GO" id="GO:0030424">
    <property type="term" value="C:axon"/>
    <property type="evidence" value="ECO:0007669"/>
    <property type="project" value="TreeGrafter"/>
</dbReference>
<dbReference type="PANTHER" id="PTHR10075">
    <property type="entry name" value="BASIGIN RELATED"/>
    <property type="match status" value="1"/>
</dbReference>
<dbReference type="Pfam" id="PF13927">
    <property type="entry name" value="Ig_3"/>
    <property type="match status" value="1"/>
</dbReference>
<dbReference type="InterPro" id="IPR013783">
    <property type="entry name" value="Ig-like_fold"/>
</dbReference>
<feature type="domain" description="Ig-like" evidence="2">
    <location>
        <begin position="106"/>
        <end position="172"/>
    </location>
</feature>
<dbReference type="InterPro" id="IPR007110">
    <property type="entry name" value="Ig-like_dom"/>
</dbReference>
<evidence type="ECO:0000256" key="1">
    <source>
        <dbReference type="ARBA" id="ARBA00023319"/>
    </source>
</evidence>
<dbReference type="GO" id="GO:0007156">
    <property type="term" value="P:homophilic cell adhesion via plasma membrane adhesion molecules"/>
    <property type="evidence" value="ECO:0007669"/>
    <property type="project" value="TreeGrafter"/>
</dbReference>
<keyword evidence="4" id="KW-1185">Reference proteome</keyword>
<evidence type="ECO:0000259" key="2">
    <source>
        <dbReference type="PROSITE" id="PS50835"/>
    </source>
</evidence>
<dbReference type="SUPFAM" id="SSF48726">
    <property type="entry name" value="Immunoglobulin"/>
    <property type="match status" value="2"/>
</dbReference>
<dbReference type="WBParaSite" id="ECPE_0000613001-mRNA-1">
    <property type="protein sequence ID" value="ECPE_0000613001-mRNA-1"/>
    <property type="gene ID" value="ECPE_0000613001"/>
</dbReference>
<keyword evidence="1" id="KW-0393">Immunoglobulin domain</keyword>
<dbReference type="AlphaFoldDB" id="A0A183AGN2"/>
<evidence type="ECO:0000313" key="5">
    <source>
        <dbReference type="WBParaSite" id="ECPE_0000613001-mRNA-1"/>
    </source>
</evidence>
<dbReference type="OrthoDB" id="10012075at2759"/>
<dbReference type="EMBL" id="UZAN01043056">
    <property type="protein sequence ID" value="VDP77447.1"/>
    <property type="molecule type" value="Genomic_DNA"/>
</dbReference>
<dbReference type="GO" id="GO:0005886">
    <property type="term" value="C:plasma membrane"/>
    <property type="evidence" value="ECO:0007669"/>
    <property type="project" value="TreeGrafter"/>
</dbReference>
<dbReference type="InterPro" id="IPR036179">
    <property type="entry name" value="Ig-like_dom_sf"/>
</dbReference>
<proteinExistence type="predicted"/>
<gene>
    <name evidence="3" type="ORF">ECPE_LOCUS6117</name>
</gene>
<dbReference type="PROSITE" id="PS50835">
    <property type="entry name" value="IG_LIKE"/>
    <property type="match status" value="2"/>
</dbReference>
<reference evidence="3 4" key="2">
    <citation type="submission" date="2018-11" db="EMBL/GenBank/DDBJ databases">
        <authorList>
            <consortium name="Pathogen Informatics"/>
        </authorList>
    </citation>
    <scope>NUCLEOTIDE SEQUENCE [LARGE SCALE GENOMIC DNA]</scope>
    <source>
        <strain evidence="3 4">Egypt</strain>
    </source>
</reference>
<evidence type="ECO:0000313" key="4">
    <source>
        <dbReference type="Proteomes" id="UP000272942"/>
    </source>
</evidence>
<dbReference type="Gene3D" id="2.60.40.10">
    <property type="entry name" value="Immunoglobulins"/>
    <property type="match status" value="2"/>
</dbReference>